<comment type="caution">
    <text evidence="4">The sequence shown here is derived from an EMBL/GenBank/DDBJ whole genome shotgun (WGS) entry which is preliminary data.</text>
</comment>
<name>A0A6A4VNS6_AMPAM</name>
<dbReference type="InterPro" id="IPR038765">
    <property type="entry name" value="Papain-like_cys_pep_sf"/>
</dbReference>
<feature type="compositionally biased region" description="Basic and acidic residues" evidence="3">
    <location>
        <begin position="374"/>
        <end position="383"/>
    </location>
</feature>
<proteinExistence type="inferred from homology"/>
<gene>
    <name evidence="4" type="primary">USP35</name>
    <name evidence="4" type="ORF">FJT64_004787</name>
</gene>
<evidence type="ECO:0000256" key="3">
    <source>
        <dbReference type="SAM" id="MobiDB-lite"/>
    </source>
</evidence>
<feature type="coiled-coil region" evidence="2">
    <location>
        <begin position="41"/>
        <end position="75"/>
    </location>
</feature>
<dbReference type="Gene3D" id="3.90.70.10">
    <property type="entry name" value="Cysteine proteinases"/>
    <property type="match status" value="1"/>
</dbReference>
<dbReference type="Proteomes" id="UP000440578">
    <property type="component" value="Unassembled WGS sequence"/>
</dbReference>
<feature type="region of interest" description="Disordered" evidence="3">
    <location>
        <begin position="299"/>
        <end position="425"/>
    </location>
</feature>
<dbReference type="OrthoDB" id="7485566at2759"/>
<evidence type="ECO:0000256" key="1">
    <source>
        <dbReference type="ARBA" id="ARBA00009085"/>
    </source>
</evidence>
<dbReference type="GO" id="GO:0004843">
    <property type="term" value="F:cysteine-type deubiquitinase activity"/>
    <property type="evidence" value="ECO:0007669"/>
    <property type="project" value="TreeGrafter"/>
</dbReference>
<keyword evidence="5" id="KW-1185">Reference proteome</keyword>
<feature type="compositionally biased region" description="Low complexity" evidence="3">
    <location>
        <begin position="479"/>
        <end position="488"/>
    </location>
</feature>
<feature type="region of interest" description="Disordered" evidence="3">
    <location>
        <begin position="479"/>
        <end position="503"/>
    </location>
</feature>
<evidence type="ECO:0000256" key="2">
    <source>
        <dbReference type="SAM" id="Coils"/>
    </source>
</evidence>
<dbReference type="EMBL" id="VIIS01001467">
    <property type="protein sequence ID" value="KAF0297807.1"/>
    <property type="molecule type" value="Genomic_DNA"/>
</dbReference>
<dbReference type="GO" id="GO:0016579">
    <property type="term" value="P:protein deubiquitination"/>
    <property type="evidence" value="ECO:0007669"/>
    <property type="project" value="TreeGrafter"/>
</dbReference>
<reference evidence="4 5" key="1">
    <citation type="submission" date="2019-07" db="EMBL/GenBank/DDBJ databases">
        <title>Draft genome assembly of a fouling barnacle, Amphibalanus amphitrite (Darwin, 1854): The first reference genome for Thecostraca.</title>
        <authorList>
            <person name="Kim W."/>
        </authorList>
    </citation>
    <scope>NUCLEOTIDE SEQUENCE [LARGE SCALE GENOMIC DNA]</scope>
    <source>
        <strain evidence="4">SNU_AA5</strain>
        <tissue evidence="4">Soma without cirri and trophi</tissue>
    </source>
</reference>
<dbReference type="GO" id="GO:0005829">
    <property type="term" value="C:cytosol"/>
    <property type="evidence" value="ECO:0007669"/>
    <property type="project" value="TreeGrafter"/>
</dbReference>
<evidence type="ECO:0000313" key="5">
    <source>
        <dbReference type="Proteomes" id="UP000440578"/>
    </source>
</evidence>
<dbReference type="InterPro" id="IPR050164">
    <property type="entry name" value="Peptidase_C19"/>
</dbReference>
<accession>A0A6A4VNS6</accession>
<sequence length="503" mass="54198">MTEEKGAKGKLTREDLDIIKEALLEAAKEDMFQQLIQAKVSEAVAEAMAGKEEEMRELREELDDTKTRLNELEQYSRRLCLNVSGVPEAPGEDTNQIVTDLAKMAGVNVAPRDLDVSHRVGAPREGKARAIIVRFTHYTARQAVYDARRELRKPRPFRGSVVTAETAHGVFVSDSLTRDNQQLLYRARQLKREQKIFAAWSDVGKLKCPFLELDCAVNGVCLPGLSAISCAARPSPSHPHLAALQRVFAFLAFSERPVYSPGEFQRTALPPCFGRGRQHDCSEFLRCFLDALHEEERSPAASPAAPVAVPPPVPPAAATARARDDSSVPGAAAMERPRSRRRHRSCDTARAGGRSPLVQLSDLASDDVVMAEPAGDRAERTAAEGEPEESPDTGGMQQTDPDGQAQGEVVREHGTGDAGAEEPPAGLVRRLLTGRAETTFTCLTCGGASRHENSVTDLHLALPESVTRSLTAAAAGAGGAETAPAFGPAPRPVGWRQGILSEG</sequence>
<dbReference type="PANTHER" id="PTHR24006">
    <property type="entry name" value="UBIQUITIN CARBOXYL-TERMINAL HYDROLASE"/>
    <property type="match status" value="1"/>
</dbReference>
<keyword evidence="4" id="KW-0378">Hydrolase</keyword>
<comment type="similarity">
    <text evidence="1">Belongs to the peptidase C19 family.</text>
</comment>
<keyword evidence="2" id="KW-0175">Coiled coil</keyword>
<evidence type="ECO:0000313" key="4">
    <source>
        <dbReference type="EMBL" id="KAF0297807.1"/>
    </source>
</evidence>
<dbReference type="GO" id="GO:0005634">
    <property type="term" value="C:nucleus"/>
    <property type="evidence" value="ECO:0007669"/>
    <property type="project" value="TreeGrafter"/>
</dbReference>
<dbReference type="SUPFAM" id="SSF54001">
    <property type="entry name" value="Cysteine proteinases"/>
    <property type="match status" value="1"/>
</dbReference>
<organism evidence="4 5">
    <name type="scientific">Amphibalanus amphitrite</name>
    <name type="common">Striped barnacle</name>
    <name type="synonym">Balanus amphitrite</name>
    <dbReference type="NCBI Taxonomy" id="1232801"/>
    <lineage>
        <taxon>Eukaryota</taxon>
        <taxon>Metazoa</taxon>
        <taxon>Ecdysozoa</taxon>
        <taxon>Arthropoda</taxon>
        <taxon>Crustacea</taxon>
        <taxon>Multicrustacea</taxon>
        <taxon>Cirripedia</taxon>
        <taxon>Thoracica</taxon>
        <taxon>Thoracicalcarea</taxon>
        <taxon>Balanomorpha</taxon>
        <taxon>Balanoidea</taxon>
        <taxon>Balanidae</taxon>
        <taxon>Amphibalaninae</taxon>
        <taxon>Amphibalanus</taxon>
    </lineage>
</organism>
<protein>
    <submittedName>
        <fullName evidence="4">Ubiquitin carboxyl-terminal hydrolase 35</fullName>
    </submittedName>
</protein>
<dbReference type="Gene3D" id="3.30.70.1820">
    <property type="entry name" value="L1 transposable element, RRM domain"/>
    <property type="match status" value="1"/>
</dbReference>
<dbReference type="PANTHER" id="PTHR24006:SF908">
    <property type="entry name" value="DEUBIQUITINATING APOPTOTIC INHIBITOR, ISOFORM A"/>
    <property type="match status" value="1"/>
</dbReference>
<dbReference type="AlphaFoldDB" id="A0A6A4VNS6"/>